<dbReference type="InParanoid" id="A0A804PHA1"/>
<sequence length="249" mass="29154">MLWVGVLTAPRERLFLVEGCHRVIYLLQRLCYVSCGRWKYYFSLAGCLEQSLPVTTFPCLYSFAKNKEISVQSFLNNMSMEDTFHTPLSLQAAQEYNIFSEIIDQMMASREEMDRWIYPWGNSKFSSSKFYNLSFASIEPPPPFLWIWQSKVCKKIKIFVGLVFRDRMDFLNAASNLHCVLCDSNCEETTFHMLFECPFSSNYWQHVGIQWNFELDILQIVRRCEESFWQAILHGNCGCGGLDHLETTK</sequence>
<proteinExistence type="predicted"/>
<dbReference type="EnsemblPlants" id="Zm00001eb238600_T001">
    <property type="protein sequence ID" value="Zm00001eb238600_P001"/>
    <property type="gene ID" value="Zm00001eb238600"/>
</dbReference>
<evidence type="ECO:0000313" key="2">
    <source>
        <dbReference type="EnsemblPlants" id="Zm00001eb238600_P001"/>
    </source>
</evidence>
<protein>
    <recommendedName>
        <fullName evidence="1">Reverse transcriptase zinc-binding domain-containing protein</fullName>
    </recommendedName>
</protein>
<dbReference type="AlphaFoldDB" id="A0A804PHA1"/>
<reference evidence="2" key="2">
    <citation type="submission" date="2019-07" db="EMBL/GenBank/DDBJ databases">
        <authorList>
            <person name="Seetharam A."/>
            <person name="Woodhouse M."/>
            <person name="Cannon E."/>
        </authorList>
    </citation>
    <scope>NUCLEOTIDE SEQUENCE [LARGE SCALE GENOMIC DNA]</scope>
    <source>
        <strain evidence="2">cv. B73</strain>
    </source>
</reference>
<reference evidence="3" key="1">
    <citation type="journal article" date="2009" name="Science">
        <title>The B73 maize genome: complexity, diversity, and dynamics.</title>
        <authorList>
            <person name="Schnable P.S."/>
            <person name="Ware D."/>
            <person name="Fulton R.S."/>
            <person name="Stein J.C."/>
            <person name="Wei F."/>
            <person name="Pasternak S."/>
            <person name="Liang C."/>
            <person name="Zhang J."/>
            <person name="Fulton L."/>
            <person name="Graves T.A."/>
            <person name="Minx P."/>
            <person name="Reily A.D."/>
            <person name="Courtney L."/>
            <person name="Kruchowski S.S."/>
            <person name="Tomlinson C."/>
            <person name="Strong C."/>
            <person name="Delehaunty K."/>
            <person name="Fronick C."/>
            <person name="Courtney B."/>
            <person name="Rock S.M."/>
            <person name="Belter E."/>
            <person name="Du F."/>
            <person name="Kim K."/>
            <person name="Abbott R.M."/>
            <person name="Cotton M."/>
            <person name="Levy A."/>
            <person name="Marchetto P."/>
            <person name="Ochoa K."/>
            <person name="Jackson S.M."/>
            <person name="Gillam B."/>
            <person name="Chen W."/>
            <person name="Yan L."/>
            <person name="Higginbotham J."/>
            <person name="Cardenas M."/>
            <person name="Waligorski J."/>
            <person name="Applebaum E."/>
            <person name="Phelps L."/>
            <person name="Falcone J."/>
            <person name="Kanchi K."/>
            <person name="Thane T."/>
            <person name="Scimone A."/>
            <person name="Thane N."/>
            <person name="Henke J."/>
            <person name="Wang T."/>
            <person name="Ruppert J."/>
            <person name="Shah N."/>
            <person name="Rotter K."/>
            <person name="Hodges J."/>
            <person name="Ingenthron E."/>
            <person name="Cordes M."/>
            <person name="Kohlberg S."/>
            <person name="Sgro J."/>
            <person name="Delgado B."/>
            <person name="Mead K."/>
            <person name="Chinwalla A."/>
            <person name="Leonard S."/>
            <person name="Crouse K."/>
            <person name="Collura K."/>
            <person name="Kudrna D."/>
            <person name="Currie J."/>
            <person name="He R."/>
            <person name="Angelova A."/>
            <person name="Rajasekar S."/>
            <person name="Mueller T."/>
            <person name="Lomeli R."/>
            <person name="Scara G."/>
            <person name="Ko A."/>
            <person name="Delaney K."/>
            <person name="Wissotski M."/>
            <person name="Lopez G."/>
            <person name="Campos D."/>
            <person name="Braidotti M."/>
            <person name="Ashley E."/>
            <person name="Golser W."/>
            <person name="Kim H."/>
            <person name="Lee S."/>
            <person name="Lin J."/>
            <person name="Dujmic Z."/>
            <person name="Kim W."/>
            <person name="Talag J."/>
            <person name="Zuccolo A."/>
            <person name="Fan C."/>
            <person name="Sebastian A."/>
            <person name="Kramer M."/>
            <person name="Spiegel L."/>
            <person name="Nascimento L."/>
            <person name="Zutavern T."/>
            <person name="Miller B."/>
            <person name="Ambroise C."/>
            <person name="Muller S."/>
            <person name="Spooner W."/>
            <person name="Narechania A."/>
            <person name="Ren L."/>
            <person name="Wei S."/>
            <person name="Kumari S."/>
            <person name="Faga B."/>
            <person name="Levy M.J."/>
            <person name="McMahan L."/>
            <person name="Van Buren P."/>
            <person name="Vaughn M.W."/>
            <person name="Ying K."/>
            <person name="Yeh C.-T."/>
            <person name="Emrich S.J."/>
            <person name="Jia Y."/>
            <person name="Kalyanaraman A."/>
            <person name="Hsia A.-P."/>
            <person name="Barbazuk W.B."/>
            <person name="Baucom R.S."/>
            <person name="Brutnell T.P."/>
            <person name="Carpita N.C."/>
            <person name="Chaparro C."/>
            <person name="Chia J.-M."/>
            <person name="Deragon J.-M."/>
            <person name="Estill J.C."/>
            <person name="Fu Y."/>
            <person name="Jeddeloh J.A."/>
            <person name="Han Y."/>
            <person name="Lee H."/>
            <person name="Li P."/>
            <person name="Lisch D.R."/>
            <person name="Liu S."/>
            <person name="Liu Z."/>
            <person name="Nagel D.H."/>
            <person name="McCann M.C."/>
            <person name="SanMiguel P."/>
            <person name="Myers A.M."/>
            <person name="Nettleton D."/>
            <person name="Nguyen J."/>
            <person name="Penning B.W."/>
            <person name="Ponnala L."/>
            <person name="Schneider K.L."/>
            <person name="Schwartz D.C."/>
            <person name="Sharma A."/>
            <person name="Soderlund C."/>
            <person name="Springer N.M."/>
            <person name="Sun Q."/>
            <person name="Wang H."/>
            <person name="Waterman M."/>
            <person name="Westerman R."/>
            <person name="Wolfgruber T.K."/>
            <person name="Yang L."/>
            <person name="Yu Y."/>
            <person name="Zhang L."/>
            <person name="Zhou S."/>
            <person name="Zhu Q."/>
            <person name="Bennetzen J.L."/>
            <person name="Dawe R.K."/>
            <person name="Jiang J."/>
            <person name="Jiang N."/>
            <person name="Presting G.G."/>
            <person name="Wessler S.R."/>
            <person name="Aluru S."/>
            <person name="Martienssen R.A."/>
            <person name="Clifton S.W."/>
            <person name="McCombie W.R."/>
            <person name="Wing R.A."/>
            <person name="Wilson R.K."/>
        </authorList>
    </citation>
    <scope>NUCLEOTIDE SEQUENCE [LARGE SCALE GENOMIC DNA]</scope>
    <source>
        <strain evidence="3">cv. B73</strain>
    </source>
</reference>
<organism evidence="2 3">
    <name type="scientific">Zea mays</name>
    <name type="common">Maize</name>
    <dbReference type="NCBI Taxonomy" id="4577"/>
    <lineage>
        <taxon>Eukaryota</taxon>
        <taxon>Viridiplantae</taxon>
        <taxon>Streptophyta</taxon>
        <taxon>Embryophyta</taxon>
        <taxon>Tracheophyta</taxon>
        <taxon>Spermatophyta</taxon>
        <taxon>Magnoliopsida</taxon>
        <taxon>Liliopsida</taxon>
        <taxon>Poales</taxon>
        <taxon>Poaceae</taxon>
        <taxon>PACMAD clade</taxon>
        <taxon>Panicoideae</taxon>
        <taxon>Andropogonodae</taxon>
        <taxon>Andropogoneae</taxon>
        <taxon>Tripsacinae</taxon>
        <taxon>Zea</taxon>
    </lineage>
</organism>
<dbReference type="Pfam" id="PF13966">
    <property type="entry name" value="zf-RVT"/>
    <property type="match status" value="1"/>
</dbReference>
<feature type="domain" description="Reverse transcriptase zinc-binding" evidence="1">
    <location>
        <begin position="125"/>
        <end position="204"/>
    </location>
</feature>
<keyword evidence="3" id="KW-1185">Reference proteome</keyword>
<dbReference type="InterPro" id="IPR026960">
    <property type="entry name" value="RVT-Znf"/>
</dbReference>
<name>A0A804PHA1_MAIZE</name>
<accession>A0A804PHA1</accession>
<dbReference type="Gramene" id="Zm00001eb238600_T001">
    <property type="protein sequence ID" value="Zm00001eb238600_P001"/>
    <property type="gene ID" value="Zm00001eb238600"/>
</dbReference>
<dbReference type="Proteomes" id="UP000007305">
    <property type="component" value="Chromosome 5"/>
</dbReference>
<reference evidence="2" key="3">
    <citation type="submission" date="2021-05" db="UniProtKB">
        <authorList>
            <consortium name="EnsemblPlants"/>
        </authorList>
    </citation>
    <scope>IDENTIFICATION</scope>
    <source>
        <strain evidence="2">cv. B73</strain>
    </source>
</reference>
<evidence type="ECO:0000259" key="1">
    <source>
        <dbReference type="Pfam" id="PF13966"/>
    </source>
</evidence>
<evidence type="ECO:0000313" key="3">
    <source>
        <dbReference type="Proteomes" id="UP000007305"/>
    </source>
</evidence>